<evidence type="ECO:0000313" key="3">
    <source>
        <dbReference type="Proteomes" id="UP001144280"/>
    </source>
</evidence>
<evidence type="ECO:0000313" key="2">
    <source>
        <dbReference type="EMBL" id="GLI01303.1"/>
    </source>
</evidence>
<feature type="domain" description="CBM6" evidence="1">
    <location>
        <begin position="2"/>
        <end position="49"/>
    </location>
</feature>
<dbReference type="EMBL" id="BSDI01000042">
    <property type="protein sequence ID" value="GLI01303.1"/>
    <property type="molecule type" value="Genomic_DNA"/>
</dbReference>
<dbReference type="SUPFAM" id="SSF49785">
    <property type="entry name" value="Galactose-binding domain-like"/>
    <property type="match status" value="1"/>
</dbReference>
<dbReference type="Pfam" id="PF03422">
    <property type="entry name" value="CBM_6"/>
    <property type="match status" value="1"/>
</dbReference>
<name>A0ABQ5R4M5_9ACTN</name>
<organism evidence="2 3">
    <name type="scientific">Phytohabitans aurantiacus</name>
    <dbReference type="NCBI Taxonomy" id="3016789"/>
    <lineage>
        <taxon>Bacteria</taxon>
        <taxon>Bacillati</taxon>
        <taxon>Actinomycetota</taxon>
        <taxon>Actinomycetes</taxon>
        <taxon>Micromonosporales</taxon>
        <taxon>Micromonosporaceae</taxon>
    </lineage>
</organism>
<sequence length="50" mass="5269">MSSVSFEATGAWNTWVTKTLTVPLNAGTNTIQLNPTTASGLPNVDYIDVA</sequence>
<dbReference type="Proteomes" id="UP001144280">
    <property type="component" value="Unassembled WGS sequence"/>
</dbReference>
<evidence type="ECO:0000259" key="1">
    <source>
        <dbReference type="Pfam" id="PF03422"/>
    </source>
</evidence>
<accession>A0ABQ5R4M5</accession>
<gene>
    <name evidence="2" type="ORF">Pa4123_65790</name>
</gene>
<proteinExistence type="predicted"/>
<keyword evidence="3" id="KW-1185">Reference proteome</keyword>
<dbReference type="Gene3D" id="2.60.120.260">
    <property type="entry name" value="Galactose-binding domain-like"/>
    <property type="match status" value="1"/>
</dbReference>
<protein>
    <recommendedName>
        <fullName evidence="1">CBM6 domain-containing protein</fullName>
    </recommendedName>
</protein>
<reference evidence="2" key="1">
    <citation type="submission" date="2022-12" db="EMBL/GenBank/DDBJ databases">
        <title>New Phytohabitans aurantiacus sp. RD004123 nov., an actinomycete isolated from soil.</title>
        <authorList>
            <person name="Triningsih D.W."/>
            <person name="Harunari E."/>
            <person name="Igarashi Y."/>
        </authorList>
    </citation>
    <scope>NUCLEOTIDE SEQUENCE</scope>
    <source>
        <strain evidence="2">RD004123</strain>
    </source>
</reference>
<comment type="caution">
    <text evidence="2">The sequence shown here is derived from an EMBL/GenBank/DDBJ whole genome shotgun (WGS) entry which is preliminary data.</text>
</comment>
<dbReference type="InterPro" id="IPR005084">
    <property type="entry name" value="CBM6"/>
</dbReference>
<dbReference type="InterPro" id="IPR008979">
    <property type="entry name" value="Galactose-bd-like_sf"/>
</dbReference>